<protein>
    <submittedName>
        <fullName evidence="1">Uncharacterized protein</fullName>
    </submittedName>
</protein>
<evidence type="ECO:0000313" key="1">
    <source>
        <dbReference type="EMBL" id="KAI4460183.1"/>
    </source>
</evidence>
<comment type="caution">
    <text evidence="1">The sequence shown here is derived from an EMBL/GenBank/DDBJ whole genome shotgun (WGS) entry which is preliminary data.</text>
</comment>
<sequence>MGHRVFNFIFGFVLFGAIQIAWTGNTNRGSAINHNHKRQIGGGCFYKMCNETVDYPEDEIRQLVEKTPGYKELFGTILKASRQIFIGSRNGEDDEIEEERETNMCGTTTYYIAPKTAVDVDGVEQIVVNGNGMEQLIEYETCDEGGSCVADGQIPGYTVSCRVQESSFAASLFRTGNEICVNNLCNSTANYPEADILKAVSKNSSFSSMFGTIIQPTIKLRSRFMDNANMCPTTTLTYTPRIGKNINGEEKTIVNIDGYTQFITVELCGKDAKCFENAVVPDQDDFECQTHYVIIRLVVYNSNGELDIEHFPLPAGCYCSYKSDQRSSCN</sequence>
<reference evidence="1" key="1">
    <citation type="submission" date="2022-04" db="EMBL/GenBank/DDBJ databases">
        <title>Chromosome-scale genome assembly of Holotrichia oblita Faldermann.</title>
        <authorList>
            <person name="Rongchong L."/>
        </authorList>
    </citation>
    <scope>NUCLEOTIDE SEQUENCE</scope>
    <source>
        <strain evidence="1">81SQS9</strain>
    </source>
</reference>
<organism evidence="1 2">
    <name type="scientific">Holotrichia oblita</name>
    <name type="common">Chafer beetle</name>
    <dbReference type="NCBI Taxonomy" id="644536"/>
    <lineage>
        <taxon>Eukaryota</taxon>
        <taxon>Metazoa</taxon>
        <taxon>Ecdysozoa</taxon>
        <taxon>Arthropoda</taxon>
        <taxon>Hexapoda</taxon>
        <taxon>Insecta</taxon>
        <taxon>Pterygota</taxon>
        <taxon>Neoptera</taxon>
        <taxon>Endopterygota</taxon>
        <taxon>Coleoptera</taxon>
        <taxon>Polyphaga</taxon>
        <taxon>Scarabaeiformia</taxon>
        <taxon>Scarabaeidae</taxon>
        <taxon>Melolonthinae</taxon>
        <taxon>Holotrichia</taxon>
    </lineage>
</organism>
<evidence type="ECO:0000313" key="2">
    <source>
        <dbReference type="Proteomes" id="UP001056778"/>
    </source>
</evidence>
<name>A0ACB9T030_HOLOL</name>
<proteinExistence type="predicted"/>
<dbReference type="Proteomes" id="UP001056778">
    <property type="component" value="Chromosome 6"/>
</dbReference>
<dbReference type="EMBL" id="CM043020">
    <property type="protein sequence ID" value="KAI4460183.1"/>
    <property type="molecule type" value="Genomic_DNA"/>
</dbReference>
<keyword evidence="2" id="KW-1185">Reference proteome</keyword>
<gene>
    <name evidence="1" type="ORF">MML48_6g00008558</name>
</gene>
<accession>A0ACB9T030</accession>